<reference evidence="2 3" key="1">
    <citation type="submission" date="2019-02" db="EMBL/GenBank/DDBJ databases">
        <title>Bacterial novel species Emticicia sp. 17J42-9 isolated from soil.</title>
        <authorList>
            <person name="Jung H.-Y."/>
        </authorList>
    </citation>
    <scope>NUCLEOTIDE SEQUENCE [LARGE SCALE GENOMIC DNA]</scope>
    <source>
        <strain evidence="2 3">17J42-9</strain>
    </source>
</reference>
<dbReference type="RefSeq" id="WP_130024336.1">
    <property type="nucleotide sequence ID" value="NZ_SEWF01000104.1"/>
</dbReference>
<dbReference type="AlphaFoldDB" id="A0A4Q5LNW2"/>
<dbReference type="Proteomes" id="UP000293162">
    <property type="component" value="Unassembled WGS sequence"/>
</dbReference>
<dbReference type="PROSITE" id="PS51996">
    <property type="entry name" value="TR_MART"/>
    <property type="match status" value="1"/>
</dbReference>
<comment type="caution">
    <text evidence="2">The sequence shown here is derived from an EMBL/GenBank/DDBJ whole genome shotgun (WGS) entry which is preliminary data.</text>
</comment>
<accession>A0A4Q5LNW2</accession>
<dbReference type="Gene3D" id="3.90.176.10">
    <property type="entry name" value="Toxin ADP-ribosyltransferase, Chain A, domain 1"/>
    <property type="match status" value="1"/>
</dbReference>
<gene>
    <name evidence="2" type="ORF">EWM59_27100</name>
</gene>
<name>A0A4Q5LNW2_9BACT</name>
<evidence type="ECO:0000313" key="3">
    <source>
        <dbReference type="Proteomes" id="UP000293162"/>
    </source>
</evidence>
<evidence type="ECO:0000313" key="2">
    <source>
        <dbReference type="EMBL" id="RYU91051.1"/>
    </source>
</evidence>
<dbReference type="EMBL" id="SEWF01000104">
    <property type="protein sequence ID" value="RYU91051.1"/>
    <property type="molecule type" value="Genomic_DNA"/>
</dbReference>
<sequence>MIYKYTDDGFESLNEQLRESKGEKISDFGEHLKNVLEKIPSEPEGNLAFRGAYLTQKQLDYYINAFNNDENIEEYSFISASTSELVAWQFGKVRFRIFCDNWKNISPLAKFINEKEVVLCYGKKFRVLDYDFQNGIHEFTMIEL</sequence>
<dbReference type="Pfam" id="PF03496">
    <property type="entry name" value="ADPrib_exo_Tox"/>
    <property type="match status" value="1"/>
</dbReference>
<protein>
    <recommendedName>
        <fullName evidence="1">ADP ribosyltransferase domain-containing protein</fullName>
    </recommendedName>
</protein>
<dbReference type="InterPro" id="IPR003540">
    <property type="entry name" value="ADP-ribosyltransferase"/>
</dbReference>
<organism evidence="2 3">
    <name type="scientific">Emticicia agri</name>
    <dbReference type="NCBI Taxonomy" id="2492393"/>
    <lineage>
        <taxon>Bacteria</taxon>
        <taxon>Pseudomonadati</taxon>
        <taxon>Bacteroidota</taxon>
        <taxon>Cytophagia</taxon>
        <taxon>Cytophagales</taxon>
        <taxon>Leadbetterellaceae</taxon>
        <taxon>Emticicia</taxon>
    </lineage>
</organism>
<proteinExistence type="predicted"/>
<evidence type="ECO:0000259" key="1">
    <source>
        <dbReference type="Pfam" id="PF03496"/>
    </source>
</evidence>
<feature type="domain" description="ADP ribosyltransferase" evidence="1">
    <location>
        <begin position="1"/>
        <end position="129"/>
    </location>
</feature>
<keyword evidence="3" id="KW-1185">Reference proteome</keyword>
<dbReference type="SUPFAM" id="SSF56399">
    <property type="entry name" value="ADP-ribosylation"/>
    <property type="match status" value="1"/>
</dbReference>
<dbReference type="OrthoDB" id="1362422at2"/>